<feature type="transmembrane region" description="Helical" evidence="1">
    <location>
        <begin position="83"/>
        <end position="101"/>
    </location>
</feature>
<comment type="caution">
    <text evidence="2">The sequence shown here is derived from an EMBL/GenBank/DDBJ whole genome shotgun (WGS) entry which is preliminary data.</text>
</comment>
<keyword evidence="3" id="KW-1185">Reference proteome</keyword>
<dbReference type="Proteomes" id="UP000036780">
    <property type="component" value="Unassembled WGS sequence"/>
</dbReference>
<dbReference type="RefSeq" id="WP_050351633.1">
    <property type="nucleotide sequence ID" value="NZ_CP073011.1"/>
</dbReference>
<evidence type="ECO:0000256" key="1">
    <source>
        <dbReference type="SAM" id="Phobius"/>
    </source>
</evidence>
<protein>
    <recommendedName>
        <fullName evidence="4">DUF1700 domain-containing protein</fullName>
    </recommendedName>
</protein>
<sequence>MRIKNTDTYLRKLEEELIELPKKERKAIVAEIEDHFSNEIMEQIHQGKSKEDAEWNVIHQFKSPKDLAEAYVTTSSQSNFDQLTVSFFVINLWVAGSGGLLAQLLDIYNLGGLTAGILAVAISIIHLFFKKD</sequence>
<dbReference type="AlphaFoldDB" id="A0A0L0QKP0"/>
<evidence type="ECO:0000313" key="2">
    <source>
        <dbReference type="EMBL" id="KNE19126.1"/>
    </source>
</evidence>
<dbReference type="EMBL" id="LGTO01000007">
    <property type="protein sequence ID" value="KNE19126.1"/>
    <property type="molecule type" value="Genomic_DNA"/>
</dbReference>
<evidence type="ECO:0000313" key="3">
    <source>
        <dbReference type="Proteomes" id="UP000036780"/>
    </source>
</evidence>
<feature type="transmembrane region" description="Helical" evidence="1">
    <location>
        <begin position="107"/>
        <end position="129"/>
    </location>
</feature>
<keyword evidence="1" id="KW-0472">Membrane</keyword>
<proteinExistence type="predicted"/>
<evidence type="ECO:0008006" key="4">
    <source>
        <dbReference type="Google" id="ProtNLM"/>
    </source>
</evidence>
<reference evidence="3" key="1">
    <citation type="submission" date="2015-07" db="EMBL/GenBank/DDBJ databases">
        <title>Fjat-10053 dsm26.</title>
        <authorList>
            <person name="Liu B."/>
            <person name="Wang J."/>
            <person name="Zhu Y."/>
            <person name="Liu G."/>
            <person name="Chen Q."/>
            <person name="Chen Z."/>
            <person name="Lan J."/>
            <person name="Che J."/>
            <person name="Ge C."/>
            <person name="Shi H."/>
            <person name="Pan Z."/>
            <person name="Liu X."/>
        </authorList>
    </citation>
    <scope>NUCLEOTIDE SEQUENCE [LARGE SCALE GENOMIC DNA]</scope>
    <source>
        <strain evidence="3">DSM 26</strain>
    </source>
</reference>
<keyword evidence="1" id="KW-1133">Transmembrane helix</keyword>
<name>A0A0L0QKP0_VIRPA</name>
<dbReference type="Pfam" id="PF22564">
    <property type="entry name" value="HAAS"/>
    <property type="match status" value="1"/>
</dbReference>
<accession>A0A0L0QKP0</accession>
<organism evidence="2 3">
    <name type="scientific">Virgibacillus pantothenticus</name>
    <dbReference type="NCBI Taxonomy" id="1473"/>
    <lineage>
        <taxon>Bacteria</taxon>
        <taxon>Bacillati</taxon>
        <taxon>Bacillota</taxon>
        <taxon>Bacilli</taxon>
        <taxon>Bacillales</taxon>
        <taxon>Bacillaceae</taxon>
        <taxon>Virgibacillus</taxon>
    </lineage>
</organism>
<keyword evidence="1" id="KW-0812">Transmembrane</keyword>
<dbReference type="PATRIC" id="fig|1473.5.peg.792"/>
<dbReference type="GeneID" id="66872160"/>
<gene>
    <name evidence="2" type="ORF">AFK71_11295</name>
</gene>